<organism evidence="1 2">
    <name type="scientific">Ktedonospora formicarum</name>
    <dbReference type="NCBI Taxonomy" id="2778364"/>
    <lineage>
        <taxon>Bacteria</taxon>
        <taxon>Bacillati</taxon>
        <taxon>Chloroflexota</taxon>
        <taxon>Ktedonobacteria</taxon>
        <taxon>Ktedonobacterales</taxon>
        <taxon>Ktedonobacteraceae</taxon>
        <taxon>Ktedonospora</taxon>
    </lineage>
</organism>
<sequence length="689" mass="74642">MVRTLTTTLAAALGENTRVPVVSATVEDHIIRYDTVPAANTALTQNFFSACVANDGSIIRVLAPYAATFTSFQYQRITNPTIASQWTTWTTFAGSSGLINAHAAVYVSNNGGTLRAFVQRGSGGTMLWCWTSTDNGVTWSASPTTVGTPPSSATIKGLSSAGNNDIFLQYDVVGGAAMGAYFFAGSWGALVTWPLTPTSGGAGLAVYWDSASSLYRIIYSTGYEIWTINYTPSGSVWSGNGRLVPATPGGLAHLSPFVTRESNGVYTLTYIDNDAAGITGLNYAYPRVRQSADFIHWNNGTVLQEANFNAGFGLALVNRPGDALYLIGCNLAYKRSTYSQSDATRYLDISGAILNYQREERVGQAARIEIELDNASGVLNTKVGSPTSFQPLNIGSSLLISEGYKTGAGHTTPETVQTTTLRIRQVVFERAPGRNRVHVIAYDTTRLLDMLNSYQTVYQGASISFLLKEICARAGLLSVNIPGTSSFTQTIPFFILQASRPLRTALEEVMQTYNLTYFLDQSETVQFRELSSGDPSVWSYQPEIETLSLGSDDERGERDEPANRIVVIGSAPSNTVVGQVTTGEAYDNTRMKLTGVERIGRVVDLKLTSAAQCAVRAQSLLYREQRGTVRHSVTVPLNPALQLYDSITLTDYNAPLGTDRAGTFRVKTLNAHYSAQDATFRHTIELEGL</sequence>
<proteinExistence type="predicted"/>
<evidence type="ECO:0000313" key="1">
    <source>
        <dbReference type="EMBL" id="GHO49610.1"/>
    </source>
</evidence>
<comment type="caution">
    <text evidence="1">The sequence shown here is derived from an EMBL/GenBank/DDBJ whole genome shotgun (WGS) entry which is preliminary data.</text>
</comment>
<protein>
    <submittedName>
        <fullName evidence="1">Uncharacterized protein</fullName>
    </submittedName>
</protein>
<dbReference type="AlphaFoldDB" id="A0A8J3MYG0"/>
<dbReference type="EMBL" id="BNJF01000005">
    <property type="protein sequence ID" value="GHO49610.1"/>
    <property type="molecule type" value="Genomic_DNA"/>
</dbReference>
<keyword evidence="2" id="KW-1185">Reference proteome</keyword>
<dbReference type="Proteomes" id="UP000612362">
    <property type="component" value="Unassembled WGS sequence"/>
</dbReference>
<name>A0A8J3MYG0_9CHLR</name>
<dbReference type="SUPFAM" id="SSF89372">
    <property type="entry name" value="Fucose-specific lectin"/>
    <property type="match status" value="1"/>
</dbReference>
<gene>
    <name evidence="1" type="ORF">KSX_77730</name>
</gene>
<evidence type="ECO:0000313" key="2">
    <source>
        <dbReference type="Proteomes" id="UP000612362"/>
    </source>
</evidence>
<dbReference type="RefSeq" id="WP_220198716.1">
    <property type="nucleotide sequence ID" value="NZ_BNJF01000005.1"/>
</dbReference>
<reference evidence="1" key="1">
    <citation type="submission" date="2020-10" db="EMBL/GenBank/DDBJ databases">
        <title>Taxonomic study of unclassified bacteria belonging to the class Ktedonobacteria.</title>
        <authorList>
            <person name="Yabe S."/>
            <person name="Wang C.M."/>
            <person name="Zheng Y."/>
            <person name="Sakai Y."/>
            <person name="Cavaletti L."/>
            <person name="Monciardini P."/>
            <person name="Donadio S."/>
        </authorList>
    </citation>
    <scope>NUCLEOTIDE SEQUENCE</scope>
    <source>
        <strain evidence="1">SOSP1-1</strain>
    </source>
</reference>
<accession>A0A8J3MYG0</accession>